<reference evidence="2" key="1">
    <citation type="journal article" date="2014" name="Nat. Commun.">
        <title>The emerging biofuel crop Camelina sativa retains a highly undifferentiated hexaploid genome structure.</title>
        <authorList>
            <person name="Kagale S."/>
            <person name="Koh C."/>
            <person name="Nixon J."/>
            <person name="Bollina V."/>
            <person name="Clarke W.E."/>
            <person name="Tuteja R."/>
            <person name="Spillane C."/>
            <person name="Robinson S.J."/>
            <person name="Links M.G."/>
            <person name="Clarke C."/>
            <person name="Higgins E.E."/>
            <person name="Huebert T."/>
            <person name="Sharpe A.G."/>
            <person name="Parkin I.A."/>
        </authorList>
    </citation>
    <scope>NUCLEOTIDE SEQUENCE [LARGE SCALE GENOMIC DNA]</scope>
    <source>
        <strain evidence="2">cv. DH55</strain>
    </source>
</reference>
<feature type="domain" description="KIB1-4 beta-propeller" evidence="1">
    <location>
        <begin position="46"/>
        <end position="322"/>
    </location>
</feature>
<name>A0ABM0URW3_CAMSA</name>
<protein>
    <submittedName>
        <fullName evidence="3">F-box protein At4g22170</fullName>
    </submittedName>
</protein>
<sequence length="355" mass="41818">MTTAMAIGAPYKNDLCIRQCPLVEDNTTTNNNNNKNDSHHYSCTLYNPDEKDKLYKTQDLGVEFGKSVCKAIYGSWLLMKDPLNKLYIVNIFTNERINLNPVELLWKDYEFNTTSRQKKMIYGGRMKSVRSPVFWIDEKTKDYVVIWGFGMCCVVYSKTKDTSWNKIPKTSFCFNIVYRDHKLYFLNFHDEFKIFDFSGEVPQQTFEWMVYVDKWNWHLRHPPDNSWHSNVTTLVVTLTGKVLKVERMWVVTSRTWSLRVFEVYSSDLQKNKQRQIHSLGDESILLDQGITVLANDTDGFVRSTIYFSDPLFYVRNHMFTFNLETQKTEPLHTFDISSFQFSSAQWFVPSSFTLT</sequence>
<keyword evidence="2" id="KW-1185">Reference proteome</keyword>
<organism evidence="2 3">
    <name type="scientific">Camelina sativa</name>
    <name type="common">False flax</name>
    <name type="synonym">Myagrum sativum</name>
    <dbReference type="NCBI Taxonomy" id="90675"/>
    <lineage>
        <taxon>Eukaryota</taxon>
        <taxon>Viridiplantae</taxon>
        <taxon>Streptophyta</taxon>
        <taxon>Embryophyta</taxon>
        <taxon>Tracheophyta</taxon>
        <taxon>Spermatophyta</taxon>
        <taxon>Magnoliopsida</taxon>
        <taxon>eudicotyledons</taxon>
        <taxon>Gunneridae</taxon>
        <taxon>Pentapetalae</taxon>
        <taxon>rosids</taxon>
        <taxon>malvids</taxon>
        <taxon>Brassicales</taxon>
        <taxon>Brassicaceae</taxon>
        <taxon>Camelineae</taxon>
        <taxon>Camelina</taxon>
    </lineage>
</organism>
<dbReference type="GeneID" id="104727848"/>
<dbReference type="Pfam" id="PF03478">
    <property type="entry name" value="Beta-prop_KIB1-4"/>
    <property type="match status" value="1"/>
</dbReference>
<evidence type="ECO:0000313" key="2">
    <source>
        <dbReference type="Proteomes" id="UP000694864"/>
    </source>
</evidence>
<dbReference type="PANTHER" id="PTHR44259">
    <property type="entry name" value="OS07G0183000 PROTEIN-RELATED"/>
    <property type="match status" value="1"/>
</dbReference>
<evidence type="ECO:0000313" key="3">
    <source>
        <dbReference type="RefSeq" id="XP_010445215.2"/>
    </source>
</evidence>
<dbReference type="InterPro" id="IPR005174">
    <property type="entry name" value="KIB1-4_b-propeller"/>
</dbReference>
<gene>
    <name evidence="3" type="primary">LOC104727848</name>
</gene>
<dbReference type="InterPro" id="IPR050942">
    <property type="entry name" value="F-box_BR-signaling"/>
</dbReference>
<dbReference type="RefSeq" id="XP_010445215.2">
    <property type="nucleotide sequence ID" value="XM_010446913.2"/>
</dbReference>
<accession>A0ABM0URW3</accession>
<dbReference type="PANTHER" id="PTHR44259:SF26">
    <property type="entry name" value="F-BOX FAMILY PROTEIN-LIKE PROTEIN"/>
    <property type="match status" value="1"/>
</dbReference>
<reference evidence="3" key="2">
    <citation type="submission" date="2025-08" db="UniProtKB">
        <authorList>
            <consortium name="RefSeq"/>
        </authorList>
    </citation>
    <scope>IDENTIFICATION</scope>
    <source>
        <tissue evidence="3">Leaf</tissue>
    </source>
</reference>
<evidence type="ECO:0000259" key="1">
    <source>
        <dbReference type="Pfam" id="PF03478"/>
    </source>
</evidence>
<dbReference type="Proteomes" id="UP000694864">
    <property type="component" value="Chromosome 11"/>
</dbReference>
<proteinExistence type="predicted"/>